<keyword evidence="1" id="KW-0732">Signal</keyword>
<evidence type="ECO:0000256" key="1">
    <source>
        <dbReference type="SAM" id="SignalP"/>
    </source>
</evidence>
<dbReference type="EMBL" id="JADZLT010000050">
    <property type="protein sequence ID" value="MBH0238479.1"/>
    <property type="molecule type" value="Genomic_DNA"/>
</dbReference>
<dbReference type="Pfam" id="PF06674">
    <property type="entry name" value="DUF1176"/>
    <property type="match status" value="1"/>
</dbReference>
<organism evidence="2 3">
    <name type="scientific">Methylobrevis albus</name>
    <dbReference type="NCBI Taxonomy" id="2793297"/>
    <lineage>
        <taxon>Bacteria</taxon>
        <taxon>Pseudomonadati</taxon>
        <taxon>Pseudomonadota</taxon>
        <taxon>Alphaproteobacteria</taxon>
        <taxon>Hyphomicrobiales</taxon>
        <taxon>Pleomorphomonadaceae</taxon>
        <taxon>Methylobrevis</taxon>
    </lineage>
</organism>
<dbReference type="RefSeq" id="WP_197311544.1">
    <property type="nucleotide sequence ID" value="NZ_JADZLT010000050.1"/>
</dbReference>
<gene>
    <name evidence="2" type="ORF">I5731_11650</name>
</gene>
<evidence type="ECO:0000313" key="3">
    <source>
        <dbReference type="Proteomes" id="UP000631694"/>
    </source>
</evidence>
<sequence length="359" mass="38384">MGHALRSALAAALAALLGVVIGALPAAAAETVRFGNVTAVCEDDGSCAALLPSTERRAAADGREQPVAVFQLQRAPGSRARWTMSFTTLADLADRDRTIAMAVDGGVGVTLRAEADYAPFVRPDSFYILSAAGRDRMMIDLQSGATLRIRYIDIAGAPREPRFALDGLTAALAHIDRAQNRIAGDRRTGPPEDLPRAPAVDVPAMIAAAGVPAELVARHGATECEAIDSPRLSAIEPLIGPLSDTATLYVLPCYARDGGRVAARLWLIESGEIGGIHPLYFADYSSRFGWTGTEVLENVAYDEGARVLTATMPGTSDGCGRTGRWRWDAYAFKLERFAVWEDCIRPRAAATWPVVYEGR</sequence>
<feature type="signal peptide" evidence="1">
    <location>
        <begin position="1"/>
        <end position="28"/>
    </location>
</feature>
<keyword evidence="3" id="KW-1185">Reference proteome</keyword>
<protein>
    <submittedName>
        <fullName evidence="2">DUF1176 domain-containing protein</fullName>
    </submittedName>
</protein>
<dbReference type="AlphaFoldDB" id="A0A931MZV0"/>
<accession>A0A931MZV0</accession>
<evidence type="ECO:0000313" key="2">
    <source>
        <dbReference type="EMBL" id="MBH0238479.1"/>
    </source>
</evidence>
<name>A0A931MZV0_9HYPH</name>
<proteinExistence type="predicted"/>
<dbReference type="Proteomes" id="UP000631694">
    <property type="component" value="Unassembled WGS sequence"/>
</dbReference>
<feature type="chain" id="PRO_5036997959" evidence="1">
    <location>
        <begin position="29"/>
        <end position="359"/>
    </location>
</feature>
<comment type="caution">
    <text evidence="2">The sequence shown here is derived from an EMBL/GenBank/DDBJ whole genome shotgun (WGS) entry which is preliminary data.</text>
</comment>
<dbReference type="InterPro" id="IPR009560">
    <property type="entry name" value="DUF1176"/>
</dbReference>
<reference evidence="2" key="1">
    <citation type="submission" date="2020-12" db="EMBL/GenBank/DDBJ databases">
        <title>Methylobrevis albus sp. nov., isolated from fresh water lack sediment.</title>
        <authorList>
            <person name="Zou Q."/>
        </authorList>
    </citation>
    <scope>NUCLEOTIDE SEQUENCE</scope>
    <source>
        <strain evidence="2">L22</strain>
    </source>
</reference>